<name>A0A6A2WWK8_HIBSY</name>
<dbReference type="PANTHER" id="PTHR31828:SF50">
    <property type="entry name" value="PHOSPHOLIPASE A1"/>
    <property type="match status" value="1"/>
</dbReference>
<accession>A0A6A2WWK8</accession>
<dbReference type="GO" id="GO:0008970">
    <property type="term" value="F:phospholipase A1 activity"/>
    <property type="evidence" value="ECO:0007669"/>
    <property type="project" value="UniProtKB-UniRule"/>
</dbReference>
<dbReference type="EMBL" id="VEPZ02001737">
    <property type="protein sequence ID" value="KAE8659675.1"/>
    <property type="molecule type" value="Genomic_DNA"/>
</dbReference>
<feature type="domain" description="Fungal lipase-type" evidence="6">
    <location>
        <begin position="85"/>
        <end position="160"/>
    </location>
</feature>
<protein>
    <recommendedName>
        <fullName evidence="5">Phospholipase A1</fullName>
        <ecNumber evidence="5">3.1.1.-</ecNumber>
    </recommendedName>
</protein>
<comment type="function">
    <text evidence="5">Acylhydrolase that catalyzes the hydrolysis of phospholipids at the sn-1 position.</text>
</comment>
<keyword evidence="8" id="KW-1185">Reference proteome</keyword>
<evidence type="ECO:0000313" key="8">
    <source>
        <dbReference type="Proteomes" id="UP000436088"/>
    </source>
</evidence>
<evidence type="ECO:0000256" key="5">
    <source>
        <dbReference type="RuleBase" id="RU367093"/>
    </source>
</evidence>
<organism evidence="7 8">
    <name type="scientific">Hibiscus syriacus</name>
    <name type="common">Rose of Sharon</name>
    <dbReference type="NCBI Taxonomy" id="106335"/>
    <lineage>
        <taxon>Eukaryota</taxon>
        <taxon>Viridiplantae</taxon>
        <taxon>Streptophyta</taxon>
        <taxon>Embryophyta</taxon>
        <taxon>Tracheophyta</taxon>
        <taxon>Spermatophyta</taxon>
        <taxon>Magnoliopsida</taxon>
        <taxon>eudicotyledons</taxon>
        <taxon>Gunneridae</taxon>
        <taxon>Pentapetalae</taxon>
        <taxon>rosids</taxon>
        <taxon>malvids</taxon>
        <taxon>Malvales</taxon>
        <taxon>Malvaceae</taxon>
        <taxon>Malvoideae</taxon>
        <taxon>Hibiscus</taxon>
    </lineage>
</organism>
<proteinExistence type="inferred from homology"/>
<dbReference type="InterPro" id="IPR029058">
    <property type="entry name" value="AB_hydrolase_fold"/>
</dbReference>
<keyword evidence="3 5" id="KW-0442">Lipid degradation</keyword>
<dbReference type="Gene3D" id="3.40.50.1820">
    <property type="entry name" value="alpha/beta hydrolase"/>
    <property type="match status" value="1"/>
</dbReference>
<evidence type="ECO:0000256" key="3">
    <source>
        <dbReference type="ARBA" id="ARBA00022963"/>
    </source>
</evidence>
<comment type="caution">
    <text evidence="7">The sequence shown here is derived from an EMBL/GenBank/DDBJ whole genome shotgun (WGS) entry which is preliminary data.</text>
</comment>
<keyword evidence="4 5" id="KW-0443">Lipid metabolism</keyword>
<dbReference type="SUPFAM" id="SSF53474">
    <property type="entry name" value="alpha/beta-Hydrolases"/>
    <property type="match status" value="1"/>
</dbReference>
<sequence length="311" mass="35557">MLFAFNGEKVSKWVGFSRYSMEDLFSKVGLEIGNPYKYRITKFFYARSEIQILDWCSPGESNWIGYVAVTTDEGKTVLGRREILIAWRGTQRTYETINDLQSDLVSAADILETMMKIPRCTMVLSEVRRLMDLYKDEEISITLTGHCLGSAVATLNAVDIPSRWGLRLQESFSRLKDLRVLRIKNEFDIVPTLPPSLPLLNYTHVGEELLVDARKSPNLKTHIDLTKNLMIAHQLEIYLHGVAGTHGDKGEFKLEVNRDISLVNIYLDALKDELQVPAEWWIEKNKGMVQQDDGSWILDDHEPDIPPTLLT</sequence>
<dbReference type="EC" id="3.1.1.-" evidence="5"/>
<evidence type="ECO:0000259" key="6">
    <source>
        <dbReference type="Pfam" id="PF01764"/>
    </source>
</evidence>
<dbReference type="Proteomes" id="UP000436088">
    <property type="component" value="Unassembled WGS sequence"/>
</dbReference>
<keyword evidence="2 5" id="KW-0378">Hydrolase</keyword>
<dbReference type="AlphaFoldDB" id="A0A6A2WWK8"/>
<dbReference type="PANTHER" id="PTHR31828">
    <property type="entry name" value="PHOSPHOLIPASE A1-IIGAMMA"/>
    <property type="match status" value="1"/>
</dbReference>
<dbReference type="InterPro" id="IPR033556">
    <property type="entry name" value="PLA"/>
</dbReference>
<evidence type="ECO:0000256" key="2">
    <source>
        <dbReference type="ARBA" id="ARBA00022801"/>
    </source>
</evidence>
<gene>
    <name evidence="7" type="ORF">F3Y22_tig00116962pilonHSYRG00861</name>
</gene>
<comment type="similarity">
    <text evidence="1 5">Belongs to the AB hydrolase superfamily. Lipase family.</text>
</comment>
<evidence type="ECO:0000313" key="7">
    <source>
        <dbReference type="EMBL" id="KAE8659675.1"/>
    </source>
</evidence>
<evidence type="ECO:0000256" key="4">
    <source>
        <dbReference type="ARBA" id="ARBA00023098"/>
    </source>
</evidence>
<dbReference type="Pfam" id="PF01764">
    <property type="entry name" value="Lipase_3"/>
    <property type="match status" value="1"/>
</dbReference>
<dbReference type="InterPro" id="IPR002921">
    <property type="entry name" value="Fungal_lipase-type"/>
</dbReference>
<dbReference type="GO" id="GO:0016042">
    <property type="term" value="P:lipid catabolic process"/>
    <property type="evidence" value="ECO:0007669"/>
    <property type="project" value="UniProtKB-UniRule"/>
</dbReference>
<evidence type="ECO:0000256" key="1">
    <source>
        <dbReference type="ARBA" id="ARBA00010701"/>
    </source>
</evidence>
<reference evidence="7" key="1">
    <citation type="submission" date="2019-09" db="EMBL/GenBank/DDBJ databases">
        <title>Draft genome information of white flower Hibiscus syriacus.</title>
        <authorList>
            <person name="Kim Y.-M."/>
        </authorList>
    </citation>
    <scope>NUCLEOTIDE SEQUENCE [LARGE SCALE GENOMIC DNA]</scope>
    <source>
        <strain evidence="7">YM2019G1</strain>
    </source>
</reference>